<evidence type="ECO:0000313" key="3">
    <source>
        <dbReference type="Proteomes" id="UP000680815"/>
    </source>
</evidence>
<dbReference type="RefSeq" id="WP_209354360.1">
    <property type="nucleotide sequence ID" value="NZ_JAGIYZ010000047.1"/>
</dbReference>
<comment type="caution">
    <text evidence="2">The sequence shown here is derived from an EMBL/GenBank/DDBJ whole genome shotgun (WGS) entry which is preliminary data.</text>
</comment>
<name>A0ABS4B038_9PROT</name>
<dbReference type="Proteomes" id="UP000680815">
    <property type="component" value="Unassembled WGS sequence"/>
</dbReference>
<gene>
    <name evidence="2" type="ORF">J5Y09_23875</name>
</gene>
<evidence type="ECO:0000313" key="2">
    <source>
        <dbReference type="EMBL" id="MBP0466988.1"/>
    </source>
</evidence>
<dbReference type="EMBL" id="JAGIYZ010000047">
    <property type="protein sequence ID" value="MBP0466988.1"/>
    <property type="molecule type" value="Genomic_DNA"/>
</dbReference>
<evidence type="ECO:0000256" key="1">
    <source>
        <dbReference type="SAM" id="MobiDB-lite"/>
    </source>
</evidence>
<organism evidence="2 3">
    <name type="scientific">Roseomonas nitratireducens</name>
    <dbReference type="NCBI Taxonomy" id="2820810"/>
    <lineage>
        <taxon>Bacteria</taxon>
        <taxon>Pseudomonadati</taxon>
        <taxon>Pseudomonadota</taxon>
        <taxon>Alphaproteobacteria</taxon>
        <taxon>Acetobacterales</taxon>
        <taxon>Roseomonadaceae</taxon>
        <taxon>Roseomonas</taxon>
    </lineage>
</organism>
<feature type="compositionally biased region" description="Low complexity" evidence="1">
    <location>
        <begin position="158"/>
        <end position="189"/>
    </location>
</feature>
<accession>A0ABS4B038</accession>
<proteinExistence type="predicted"/>
<feature type="non-terminal residue" evidence="2">
    <location>
        <position position="189"/>
    </location>
</feature>
<reference evidence="2 3" key="1">
    <citation type="submission" date="2021-03" db="EMBL/GenBank/DDBJ databases">
        <authorList>
            <person name="So Y."/>
        </authorList>
    </citation>
    <scope>NUCLEOTIDE SEQUENCE [LARGE SCALE GENOMIC DNA]</scope>
    <source>
        <strain evidence="2 3">PWR1</strain>
    </source>
</reference>
<protein>
    <submittedName>
        <fullName evidence="2">Uncharacterized protein</fullName>
    </submittedName>
</protein>
<sequence>MAAASLVVGLAPRGALAGPNDYDGDWAMNLNCTANTVSGWAPLSMNIAITLRAGVGEAVRTGANPLGGRDTNRWSFRVNGNTIAIRNDGSANDGRTWVYRISGTAAGPTRFSLTGGNYTTSGNTLMRTCEGSFVSVAPAPGSLAATGGGRVQTAERSPAAPTARGTGGAATAPAQQPAAAAPARPAATP</sequence>
<keyword evidence="3" id="KW-1185">Reference proteome</keyword>
<feature type="region of interest" description="Disordered" evidence="1">
    <location>
        <begin position="144"/>
        <end position="189"/>
    </location>
</feature>